<dbReference type="EMBL" id="PJQY01000397">
    <property type="protein sequence ID" value="PQQ11463.1"/>
    <property type="molecule type" value="Genomic_DNA"/>
</dbReference>
<feature type="compositionally biased region" description="Polar residues" evidence="2">
    <location>
        <begin position="93"/>
        <end position="106"/>
    </location>
</feature>
<dbReference type="Gene3D" id="3.30.1380.20">
    <property type="entry name" value="Trafficking protein particle complex subunit 3"/>
    <property type="match status" value="2"/>
</dbReference>
<evidence type="ECO:0000313" key="3">
    <source>
        <dbReference type="EMBL" id="PQQ11463.1"/>
    </source>
</evidence>
<dbReference type="InterPro" id="IPR007194">
    <property type="entry name" value="TRAPP_component"/>
</dbReference>
<dbReference type="CDD" id="cd14944">
    <property type="entry name" value="TRAPPC6A_Trs33"/>
    <property type="match status" value="1"/>
</dbReference>
<dbReference type="InterPro" id="IPR024096">
    <property type="entry name" value="NO_sig/Golgi_transp_ligand-bd"/>
</dbReference>
<name>A0A314YY50_PRUYE</name>
<dbReference type="Proteomes" id="UP000250321">
    <property type="component" value="Unassembled WGS sequence"/>
</dbReference>
<feature type="region of interest" description="Disordered" evidence="2">
    <location>
        <begin position="50"/>
        <end position="72"/>
    </location>
</feature>
<keyword evidence="4" id="KW-1185">Reference proteome</keyword>
<dbReference type="GO" id="GO:0005801">
    <property type="term" value="C:cis-Golgi network"/>
    <property type="evidence" value="ECO:0007669"/>
    <property type="project" value="TreeGrafter"/>
</dbReference>
<dbReference type="PANTHER" id="PTHR12817">
    <property type="entry name" value="TRAFFICKING PROTEIN PARTICLE COMPLEX SUBUNIT 6B"/>
    <property type="match status" value="1"/>
</dbReference>
<protein>
    <submittedName>
        <fullName evidence="3">Trafficking protein particle complex subunit 6B</fullName>
    </submittedName>
</protein>
<dbReference type="PANTHER" id="PTHR12817:SF0">
    <property type="entry name" value="GEO08327P1"/>
    <property type="match status" value="1"/>
</dbReference>
<gene>
    <name evidence="3" type="ORF">Pyn_34617</name>
</gene>
<dbReference type="OrthoDB" id="941624at2759"/>
<evidence type="ECO:0000313" key="4">
    <source>
        <dbReference type="Proteomes" id="UP000250321"/>
    </source>
</evidence>
<dbReference type="GO" id="GO:0006888">
    <property type="term" value="P:endoplasmic reticulum to Golgi vesicle-mediated transport"/>
    <property type="evidence" value="ECO:0007669"/>
    <property type="project" value="TreeGrafter"/>
</dbReference>
<sequence>MGREVSESCVDSLLTEMVSMYCNRLYANKPELAASRIDAIGYQVGHQLSERSSARTSGPSSSKKQIDNLKTNHRGTFVLQDNRFRWVSRMSLDPSSENGDLSQENSEAADESKAAQEPNMHLHFSCGVIKGALHNLGIACAVSADTSQLPACSFVVRIKP</sequence>
<proteinExistence type="inferred from homology"/>
<evidence type="ECO:0000256" key="2">
    <source>
        <dbReference type="SAM" id="MobiDB-lite"/>
    </source>
</evidence>
<organism evidence="3 4">
    <name type="scientific">Prunus yedoensis var. nudiflora</name>
    <dbReference type="NCBI Taxonomy" id="2094558"/>
    <lineage>
        <taxon>Eukaryota</taxon>
        <taxon>Viridiplantae</taxon>
        <taxon>Streptophyta</taxon>
        <taxon>Embryophyta</taxon>
        <taxon>Tracheophyta</taxon>
        <taxon>Spermatophyta</taxon>
        <taxon>Magnoliopsida</taxon>
        <taxon>eudicotyledons</taxon>
        <taxon>Gunneridae</taxon>
        <taxon>Pentapetalae</taxon>
        <taxon>rosids</taxon>
        <taxon>fabids</taxon>
        <taxon>Rosales</taxon>
        <taxon>Rosaceae</taxon>
        <taxon>Amygdaloideae</taxon>
        <taxon>Amygdaleae</taxon>
        <taxon>Prunus</taxon>
    </lineage>
</organism>
<feature type="region of interest" description="Disordered" evidence="2">
    <location>
        <begin position="91"/>
        <end position="116"/>
    </location>
</feature>
<evidence type="ECO:0000256" key="1">
    <source>
        <dbReference type="ARBA" id="ARBA00006218"/>
    </source>
</evidence>
<dbReference type="GO" id="GO:0005802">
    <property type="term" value="C:trans-Golgi network"/>
    <property type="evidence" value="ECO:0007669"/>
    <property type="project" value="TreeGrafter"/>
</dbReference>
<dbReference type="AlphaFoldDB" id="A0A314YY50"/>
<dbReference type="GO" id="GO:0030008">
    <property type="term" value="C:TRAPP complex"/>
    <property type="evidence" value="ECO:0007669"/>
    <property type="project" value="TreeGrafter"/>
</dbReference>
<comment type="caution">
    <text evidence="3">The sequence shown here is derived from an EMBL/GenBank/DDBJ whole genome shotgun (WGS) entry which is preliminary data.</text>
</comment>
<comment type="similarity">
    <text evidence="1">Belongs to the TRAPP small subunits family. BET3 subfamily.</text>
</comment>
<reference evidence="3 4" key="1">
    <citation type="submission" date="2018-02" db="EMBL/GenBank/DDBJ databases">
        <title>Draft genome of wild Prunus yedoensis var. nudiflora.</title>
        <authorList>
            <person name="Baek S."/>
            <person name="Kim J.-H."/>
            <person name="Choi K."/>
            <person name="Kim G.-B."/>
            <person name="Cho A."/>
            <person name="Jang H."/>
            <person name="Shin C.-H."/>
            <person name="Yu H.-J."/>
            <person name="Mun J.-H."/>
        </authorList>
    </citation>
    <scope>NUCLEOTIDE SEQUENCE [LARGE SCALE GENOMIC DNA]</scope>
    <source>
        <strain evidence="4">cv. Jeju island</strain>
        <tissue evidence="3">Leaf</tissue>
    </source>
</reference>
<dbReference type="Pfam" id="PF04051">
    <property type="entry name" value="TRAPP"/>
    <property type="match status" value="1"/>
</dbReference>
<accession>A0A314YY50</accession>
<dbReference type="STRING" id="2094558.A0A314YY50"/>
<dbReference type="InterPro" id="IPR037992">
    <property type="entry name" value="TRAPPC6/Trs33"/>
</dbReference>
<dbReference type="SUPFAM" id="SSF111126">
    <property type="entry name" value="Ligand-binding domain in the NO signalling and Golgi transport"/>
    <property type="match status" value="1"/>
</dbReference>